<reference evidence="3 4" key="1">
    <citation type="journal article" date="2015" name="Genome Biol. Evol.">
        <title>Phylogenomic analyses indicate that early fungi evolved digesting cell walls of algal ancestors of land plants.</title>
        <authorList>
            <person name="Chang Y."/>
            <person name="Wang S."/>
            <person name="Sekimoto S."/>
            <person name="Aerts A.L."/>
            <person name="Choi C."/>
            <person name="Clum A."/>
            <person name="LaButti K.M."/>
            <person name="Lindquist E.A."/>
            <person name="Yee Ngan C."/>
            <person name="Ohm R.A."/>
            <person name="Salamov A.A."/>
            <person name="Grigoriev I.V."/>
            <person name="Spatafora J.W."/>
            <person name="Berbee M.L."/>
        </authorList>
    </citation>
    <scope>NUCLEOTIDE SEQUENCE [LARGE SCALE GENOMIC DNA]</scope>
    <source>
        <strain evidence="3 4">NRRL 28638</strain>
    </source>
</reference>
<keyword evidence="4" id="KW-1185">Reference proteome</keyword>
<evidence type="ECO:0000313" key="4">
    <source>
        <dbReference type="Proteomes" id="UP000070444"/>
    </source>
</evidence>
<organism evidence="3 4">
    <name type="scientific">Conidiobolus coronatus (strain ATCC 28846 / CBS 209.66 / NRRL 28638)</name>
    <name type="common">Delacroixia coronata</name>
    <dbReference type="NCBI Taxonomy" id="796925"/>
    <lineage>
        <taxon>Eukaryota</taxon>
        <taxon>Fungi</taxon>
        <taxon>Fungi incertae sedis</taxon>
        <taxon>Zoopagomycota</taxon>
        <taxon>Entomophthoromycotina</taxon>
        <taxon>Entomophthoromycetes</taxon>
        <taxon>Entomophthorales</taxon>
        <taxon>Ancylistaceae</taxon>
        <taxon>Conidiobolus</taxon>
    </lineage>
</organism>
<dbReference type="EMBL" id="KQ964774">
    <property type="protein sequence ID" value="KXN66040.1"/>
    <property type="molecule type" value="Genomic_DNA"/>
</dbReference>
<gene>
    <name evidence="3" type="ORF">CONCODRAFT_73941</name>
</gene>
<dbReference type="Proteomes" id="UP000070444">
    <property type="component" value="Unassembled WGS sequence"/>
</dbReference>
<evidence type="ECO:0000256" key="2">
    <source>
        <dbReference type="SAM" id="SignalP"/>
    </source>
</evidence>
<proteinExistence type="predicted"/>
<keyword evidence="2" id="KW-0732">Signal</keyword>
<evidence type="ECO:0000256" key="1">
    <source>
        <dbReference type="SAM" id="MobiDB-lite"/>
    </source>
</evidence>
<name>A0A137NTF7_CONC2</name>
<feature type="signal peptide" evidence="2">
    <location>
        <begin position="1"/>
        <end position="17"/>
    </location>
</feature>
<protein>
    <submittedName>
        <fullName evidence="3">Uncharacterized protein</fullName>
    </submittedName>
</protein>
<sequence>MKFVLSTLLTLVSVAYCQQATVLHPKDKETKIGDGYKCYKNSTGIAKGVKGKSSIELQFFKNDNCDGKYYRKAWGTINFKKSFKYYSVKLEKHKKKKDTKSESVEEDTEESGAEEGVAEDDETSVKSVDESDTEAGEDDDSSGSEQNK</sequence>
<dbReference type="AlphaFoldDB" id="A0A137NTF7"/>
<evidence type="ECO:0000313" key="3">
    <source>
        <dbReference type="EMBL" id="KXN66040.1"/>
    </source>
</evidence>
<feature type="chain" id="PRO_5007294071" evidence="2">
    <location>
        <begin position="18"/>
        <end position="148"/>
    </location>
</feature>
<feature type="compositionally biased region" description="Acidic residues" evidence="1">
    <location>
        <begin position="130"/>
        <end position="142"/>
    </location>
</feature>
<feature type="region of interest" description="Disordered" evidence="1">
    <location>
        <begin position="91"/>
        <end position="148"/>
    </location>
</feature>
<feature type="compositionally biased region" description="Acidic residues" evidence="1">
    <location>
        <begin position="104"/>
        <end position="122"/>
    </location>
</feature>
<accession>A0A137NTF7</accession>